<accession>A0A678ZJQ4</accession>
<dbReference type="EMBL" id="MK290737">
    <property type="protein sequence ID" value="AZV02138.1"/>
    <property type="molecule type" value="Genomic_DNA"/>
</dbReference>
<evidence type="ECO:0000259" key="2">
    <source>
        <dbReference type="Pfam" id="PF21939"/>
    </source>
</evidence>
<feature type="domain" description="Baseplate structural protein Gp10 C-terminal" evidence="2">
    <location>
        <begin position="154"/>
        <end position="252"/>
    </location>
</feature>
<dbReference type="Pfam" id="PF21939">
    <property type="entry name" value="Gp10_C"/>
    <property type="match status" value="1"/>
</dbReference>
<keyword evidence="4" id="KW-1185">Reference proteome</keyword>
<dbReference type="Proteomes" id="UP000430872">
    <property type="component" value="Segment"/>
</dbReference>
<organism evidence="3 4">
    <name type="scientific">Pectobacterium phage Arno162</name>
    <dbReference type="NCBI Taxonomy" id="2500577"/>
    <lineage>
        <taxon>Viruses</taxon>
        <taxon>Duplodnaviria</taxon>
        <taxon>Heunggongvirae</taxon>
        <taxon>Uroviricota</taxon>
        <taxon>Caudoviricetes</taxon>
        <taxon>Andersonviridae</taxon>
        <taxon>Andersonviridae incertae sedis</taxon>
        <taxon>Arnovirus</taxon>
        <taxon>Arnovirus arno162</taxon>
    </lineage>
</organism>
<evidence type="ECO:0000313" key="4">
    <source>
        <dbReference type="Proteomes" id="UP000430872"/>
    </source>
</evidence>
<feature type="region of interest" description="Disordered" evidence="1">
    <location>
        <begin position="226"/>
        <end position="285"/>
    </location>
</feature>
<gene>
    <name evidence="3" type="ORF">Arno162_98</name>
</gene>
<reference evidence="3 4" key="1">
    <citation type="submission" date="2018-12" db="EMBL/GenBank/DDBJ databases">
        <authorList>
            <person name="Shneider M.M."/>
            <person name="Kabilov M.R."/>
            <person name="Miroshnikov K.A."/>
        </authorList>
    </citation>
    <scope>NUCLEOTIDE SEQUENCE [LARGE SCALE GENOMIC DNA]</scope>
</reference>
<feature type="compositionally biased region" description="Low complexity" evidence="1">
    <location>
        <begin position="238"/>
        <end position="254"/>
    </location>
</feature>
<evidence type="ECO:0000256" key="1">
    <source>
        <dbReference type="SAM" id="MobiDB-lite"/>
    </source>
</evidence>
<proteinExistence type="predicted"/>
<evidence type="ECO:0000313" key="3">
    <source>
        <dbReference type="EMBL" id="AZV02138.1"/>
    </source>
</evidence>
<dbReference type="InterPro" id="IPR053827">
    <property type="entry name" value="Gp10_C"/>
</dbReference>
<sequence>MATPLGSIQIQALPAANPTDGTELLHIKQGNSDRRATILEAIKPFTDRRDNPLQVTKFQVQLGNVTNDAQLKVSQNLADVPDKAAARANLEIYSKDEANANLAAHIANPDPHTQYVRKVDINQLQNWTYSGDYTEAANKYATIRAVNNLFLAIQRQYPIDSLHISMNPANPSTYLLVGGAWVLESKGRALVGFNDGDASRPAGNLFGASSKQISIQNLPAHSHTVTLSGGAHSHRVQGNTANGGNHTHNSTGTTDQFNYGTVNGSTGAAGGHTHTGTTDVSGSHRHDIKTTAQRMSIHDIWGTWFQGYFDRVNQTEPAGEHSHNITLNPVGDHAHSVSVNIGAHSHTFSVNTTPSGEHVHGIDIQSSSTEHVHSGTTDNTGNSVAFNVEQPSMVVYIWRRVA</sequence>
<name>A0A678ZJQ4_9CAUD</name>
<protein>
    <recommendedName>
        <fullName evidence="2">Baseplate structural protein Gp10 C-terminal domain-containing protein</fullName>
    </recommendedName>
</protein>